<dbReference type="InterPro" id="IPR003613">
    <property type="entry name" value="Ubox_domain"/>
</dbReference>
<dbReference type="PANTHER" id="PTHR13931">
    <property type="entry name" value="UBIQUITINATION FACTOR E4"/>
    <property type="match status" value="1"/>
</dbReference>
<reference evidence="13 15" key="2">
    <citation type="submission" date="2018-03" db="EMBL/GenBank/DDBJ databases">
        <authorList>
            <person name="Fogelqvist J."/>
        </authorList>
    </citation>
    <scope>NUCLEOTIDE SEQUENCE [LARGE SCALE GENOMIC DNA]</scope>
</reference>
<gene>
    <name evidence="12" type="ORF">PBRA_003713</name>
    <name evidence="13" type="ORF">PLBR_LOCUS1449</name>
</gene>
<evidence type="ECO:0000256" key="10">
    <source>
        <dbReference type="ARBA" id="ARBA00023242"/>
    </source>
</evidence>
<keyword evidence="13" id="KW-0496">Mitochondrion</keyword>
<keyword evidence="14" id="KW-1185">Reference proteome</keyword>
<dbReference type="InterPro" id="IPR019474">
    <property type="entry name" value="Ub_conjug_fac_E4_core"/>
</dbReference>
<dbReference type="Gene3D" id="3.30.40.10">
    <property type="entry name" value="Zinc/RING finger domain, C3HC4 (zinc finger)"/>
    <property type="match status" value="1"/>
</dbReference>
<evidence type="ECO:0000256" key="8">
    <source>
        <dbReference type="ARBA" id="ARBA00022679"/>
    </source>
</evidence>
<evidence type="ECO:0000313" key="12">
    <source>
        <dbReference type="EMBL" id="CEO94900.1"/>
    </source>
</evidence>
<evidence type="ECO:0000313" key="15">
    <source>
        <dbReference type="Proteomes" id="UP000290189"/>
    </source>
</evidence>
<keyword evidence="7" id="KW-0963">Cytoplasm</keyword>
<keyword evidence="10" id="KW-0539">Nucleus</keyword>
<comment type="similarity">
    <text evidence="5">Belongs to the ubiquitin conjugation factor E4 family.</text>
</comment>
<dbReference type="SUPFAM" id="SSF57850">
    <property type="entry name" value="RING/U-box"/>
    <property type="match status" value="1"/>
</dbReference>
<evidence type="ECO:0000256" key="2">
    <source>
        <dbReference type="ARBA" id="ARBA00004123"/>
    </source>
</evidence>
<comment type="catalytic activity">
    <reaction evidence="1">
        <text>S-ubiquitinyl-[E2 ubiquitin-conjugating enzyme]-L-cysteine + [acceptor protein]-L-lysine = [E2 ubiquitin-conjugating enzyme]-L-cysteine + N(6)-ubiquitinyl-[acceptor protein]-L-lysine.</text>
        <dbReference type="EC" id="2.3.2.27"/>
    </reaction>
</comment>
<sequence>MDPNDTSRVLCDVLQLSLVPLPKSPRPSPVTYLPELASDQTLLTLDVLDLALLERIQMPFPPERTPFDYLVASFENASKLDDKGLAETLAKRLASFSVITLTSEILTGTSRDKSLQTFVRLLGADPKRNRALPAGFVKVMIDDDADEATTNTLFSSVLHVISTQVGTATKIEDVVVPLRALRHILDAHGAAEYFVQSPYFKVVPSAYLTGALCAHQTILGRALVLSSPPLTNIMGKTRDFVESWAQGVQALTESMHLQVQQIINKLLVSGPTCLQGVLNWFSIVLQTNASRGQMRYDPIRVAPDSFFLSFSALLLRLAKPIVTTNPKTGSDRLGLVDLRYCIDTRPPPTCLVSCADVTRMNAAKDVVDEVRASMQAEVDAIQDYHFVTHLIFLTLYGLHLGLLRSMQNYADLARHIHERREMVNRMQLSSNPMAQRMRTRENEILDRQYSASYLLRAELLSPWMLQEAGDFYEKIAKWLLHLHKTTHPLLRLLPEFAAGDVVEFFMWISKFDPSALQKRSLDELLSFVVEFMPGSTSPLKNPHLRGKISELLFVMLPDDRHPSPGHVFVTHPTLRETIVVALLDLFVEVEFTHDKLTSRHLIADMLQFLWQYPFHREKFQSCSDSPRFMKFLNMLINDAVYLLDESLKCLKTIREGQTTRNNRAAFSAMSPEEVDSFEQEFSRAEDNAGAFCKLSDIGVKTLCYLTGDEKIRPQFLTPQFVGRMAQMIDYYIVVLIGPEVLEINVDNPGKYNFVPRNLLSQIIQIFVNLSASEEFIKSVANDERSYKPRLFQQAYRVCSKRNLLPQADSATFFAALERVAMVKSDLQDEDTLMTDIPDEFLDPIMQSVMRDPVILPVSRQIIDRPTIERHLLNNPTDPFNRQPLSVEELIPNPELKQRIDDWMQERKRKPSQ</sequence>
<evidence type="ECO:0000256" key="3">
    <source>
        <dbReference type="ARBA" id="ARBA00004496"/>
    </source>
</evidence>
<dbReference type="GO" id="GO:0036503">
    <property type="term" value="P:ERAD pathway"/>
    <property type="evidence" value="ECO:0007669"/>
    <property type="project" value="InterPro"/>
</dbReference>
<dbReference type="STRING" id="37360.A0A0G4III8"/>
<dbReference type="PROSITE" id="PS51698">
    <property type="entry name" value="U_BOX"/>
    <property type="match status" value="1"/>
</dbReference>
<evidence type="ECO:0000256" key="4">
    <source>
        <dbReference type="ARBA" id="ARBA00004906"/>
    </source>
</evidence>
<reference evidence="12 14" key="1">
    <citation type="submission" date="2015-02" db="EMBL/GenBank/DDBJ databases">
        <authorList>
            <person name="Chooi Y.-H."/>
        </authorList>
    </citation>
    <scope>NUCLEOTIDE SEQUENCE [LARGE SCALE GENOMIC DNA]</scope>
    <source>
        <strain evidence="12">E3</strain>
    </source>
</reference>
<dbReference type="FunFam" id="3.30.40.10:FF:000055">
    <property type="entry name" value="Ubiquitin conjugation factor e4 a"/>
    <property type="match status" value="1"/>
</dbReference>
<dbReference type="AlphaFoldDB" id="A0A0G4III8"/>
<evidence type="ECO:0000259" key="11">
    <source>
        <dbReference type="PROSITE" id="PS51698"/>
    </source>
</evidence>
<evidence type="ECO:0000256" key="5">
    <source>
        <dbReference type="ARBA" id="ARBA00007434"/>
    </source>
</evidence>
<evidence type="ECO:0000313" key="14">
    <source>
        <dbReference type="Proteomes" id="UP000039324"/>
    </source>
</evidence>
<dbReference type="GO" id="GO:0034450">
    <property type="term" value="F:ubiquitin-ubiquitin ligase activity"/>
    <property type="evidence" value="ECO:0007669"/>
    <property type="project" value="InterPro"/>
</dbReference>
<feature type="domain" description="U-box" evidence="11">
    <location>
        <begin position="835"/>
        <end position="909"/>
    </location>
</feature>
<organism evidence="12 14">
    <name type="scientific">Plasmodiophora brassicae</name>
    <name type="common">Clubroot disease agent</name>
    <dbReference type="NCBI Taxonomy" id="37360"/>
    <lineage>
        <taxon>Eukaryota</taxon>
        <taxon>Sar</taxon>
        <taxon>Rhizaria</taxon>
        <taxon>Endomyxa</taxon>
        <taxon>Phytomyxea</taxon>
        <taxon>Plasmodiophorida</taxon>
        <taxon>Plasmodiophoridae</taxon>
        <taxon>Plasmodiophora</taxon>
    </lineage>
</organism>
<dbReference type="OrthoDB" id="20295at2759"/>
<dbReference type="GO" id="GO:0000209">
    <property type="term" value="P:protein polyubiquitination"/>
    <property type="evidence" value="ECO:0007669"/>
    <property type="project" value="TreeGrafter"/>
</dbReference>
<dbReference type="Pfam" id="PF10408">
    <property type="entry name" value="Ufd2P_core"/>
    <property type="match status" value="1"/>
</dbReference>
<dbReference type="Proteomes" id="UP000039324">
    <property type="component" value="Unassembled WGS sequence"/>
</dbReference>
<dbReference type="InterPro" id="IPR045132">
    <property type="entry name" value="UBE4"/>
</dbReference>
<geneLocation type="mitochondrion" evidence="13"/>
<comment type="pathway">
    <text evidence="4">Protein modification; protein ubiquitination.</text>
</comment>
<proteinExistence type="inferred from homology"/>
<dbReference type="GO" id="GO:0005737">
    <property type="term" value="C:cytoplasm"/>
    <property type="evidence" value="ECO:0007669"/>
    <property type="project" value="UniProtKB-SubCell"/>
</dbReference>
<evidence type="ECO:0000256" key="9">
    <source>
        <dbReference type="ARBA" id="ARBA00022786"/>
    </source>
</evidence>
<dbReference type="GO" id="GO:0005634">
    <property type="term" value="C:nucleus"/>
    <property type="evidence" value="ECO:0007669"/>
    <property type="project" value="UniProtKB-SubCell"/>
</dbReference>
<protein>
    <recommendedName>
        <fullName evidence="6">RING-type E3 ubiquitin transferase</fullName>
        <ecNumber evidence="6">2.3.2.27</ecNumber>
    </recommendedName>
</protein>
<dbReference type="CDD" id="cd16658">
    <property type="entry name" value="RING-Ubox_UBE4B"/>
    <property type="match status" value="1"/>
</dbReference>
<dbReference type="GO" id="GO:0000151">
    <property type="term" value="C:ubiquitin ligase complex"/>
    <property type="evidence" value="ECO:0007669"/>
    <property type="project" value="InterPro"/>
</dbReference>
<evidence type="ECO:0000256" key="1">
    <source>
        <dbReference type="ARBA" id="ARBA00000900"/>
    </source>
</evidence>
<dbReference type="GO" id="GO:0006511">
    <property type="term" value="P:ubiquitin-dependent protein catabolic process"/>
    <property type="evidence" value="ECO:0007669"/>
    <property type="project" value="InterPro"/>
</dbReference>
<keyword evidence="8" id="KW-0808">Transferase</keyword>
<dbReference type="EC" id="2.3.2.27" evidence="6"/>
<evidence type="ECO:0000313" key="13">
    <source>
        <dbReference type="EMBL" id="SPQ94234.1"/>
    </source>
</evidence>
<evidence type="ECO:0000256" key="7">
    <source>
        <dbReference type="ARBA" id="ARBA00022490"/>
    </source>
</evidence>
<dbReference type="UniPathway" id="UPA00143"/>
<dbReference type="Proteomes" id="UP000290189">
    <property type="component" value="Unassembled WGS sequence"/>
</dbReference>
<comment type="subcellular location">
    <subcellularLocation>
        <location evidence="3">Cytoplasm</location>
    </subcellularLocation>
    <subcellularLocation>
        <location evidence="2">Nucleus</location>
    </subcellularLocation>
</comment>
<dbReference type="EMBL" id="OVEO01000002">
    <property type="protein sequence ID" value="SPQ94234.1"/>
    <property type="molecule type" value="Genomic_DNA"/>
</dbReference>
<name>A0A0G4III8_PLABS</name>
<dbReference type="SMART" id="SM00504">
    <property type="entry name" value="Ubox"/>
    <property type="match status" value="1"/>
</dbReference>
<evidence type="ECO:0000256" key="6">
    <source>
        <dbReference type="ARBA" id="ARBA00012483"/>
    </source>
</evidence>
<accession>A0A0G4III8</accession>
<dbReference type="EMBL" id="CDSF01000002">
    <property type="protein sequence ID" value="CEO94900.1"/>
    <property type="molecule type" value="Genomic_DNA"/>
</dbReference>
<keyword evidence="9" id="KW-0833">Ubl conjugation pathway</keyword>
<dbReference type="Pfam" id="PF04564">
    <property type="entry name" value="U-box"/>
    <property type="match status" value="1"/>
</dbReference>
<dbReference type="InterPro" id="IPR013083">
    <property type="entry name" value="Znf_RING/FYVE/PHD"/>
</dbReference>
<dbReference type="PANTHER" id="PTHR13931:SF2">
    <property type="entry name" value="UBIQUITIN CONJUGATION FACTOR E4 B"/>
    <property type="match status" value="1"/>
</dbReference>